<organism evidence="1 2">
    <name type="scientific">Paludibaculum fermentans</name>
    <dbReference type="NCBI Taxonomy" id="1473598"/>
    <lineage>
        <taxon>Bacteria</taxon>
        <taxon>Pseudomonadati</taxon>
        <taxon>Acidobacteriota</taxon>
        <taxon>Terriglobia</taxon>
        <taxon>Bryobacterales</taxon>
        <taxon>Bryobacteraceae</taxon>
        <taxon>Paludibaculum</taxon>
    </lineage>
</organism>
<dbReference type="EMBL" id="CP063849">
    <property type="protein sequence ID" value="QOY88231.1"/>
    <property type="molecule type" value="Genomic_DNA"/>
</dbReference>
<dbReference type="RefSeq" id="WP_194449894.1">
    <property type="nucleotide sequence ID" value="NZ_CP063849.1"/>
</dbReference>
<name>A0A7S7NR13_PALFE</name>
<dbReference type="Proteomes" id="UP000593892">
    <property type="component" value="Chromosome"/>
</dbReference>
<accession>A0A7S7NR13</accession>
<sequence>MNAEATMYSFKLRPATLAKLDVLARALGLHSRGSVLDRAVTSLWRKKIEITQYAGLWSPVTDGSREDEILRRLHDMARIEFRSMADVAEEAIDGLLEQSLKAA</sequence>
<evidence type="ECO:0000313" key="1">
    <source>
        <dbReference type="EMBL" id="QOY88231.1"/>
    </source>
</evidence>
<proteinExistence type="predicted"/>
<reference evidence="1 2" key="1">
    <citation type="submission" date="2020-10" db="EMBL/GenBank/DDBJ databases">
        <title>Complete genome sequence of Paludibaculum fermentans P105T, a facultatively anaerobic acidobacterium capable of dissimilatory Fe(III) reduction.</title>
        <authorList>
            <person name="Dedysh S.N."/>
            <person name="Beletsky A.V."/>
            <person name="Kulichevskaya I.S."/>
            <person name="Mardanov A.V."/>
            <person name="Ravin N.V."/>
        </authorList>
    </citation>
    <scope>NUCLEOTIDE SEQUENCE [LARGE SCALE GENOMIC DNA]</scope>
    <source>
        <strain evidence="1 2">P105</strain>
    </source>
</reference>
<dbReference type="KEGG" id="pfer:IRI77_36765"/>
<keyword evidence="2" id="KW-1185">Reference proteome</keyword>
<evidence type="ECO:0000313" key="2">
    <source>
        <dbReference type="Proteomes" id="UP000593892"/>
    </source>
</evidence>
<dbReference type="AlphaFoldDB" id="A0A7S7NR13"/>
<gene>
    <name evidence="1" type="ORF">IRI77_36765</name>
</gene>
<protein>
    <submittedName>
        <fullName evidence="1">Uncharacterized protein</fullName>
    </submittedName>
</protein>